<reference evidence="1" key="1">
    <citation type="submission" date="2021-08" db="EMBL/GenBank/DDBJ databases">
        <title>The first chromosome-level gecko genome reveals the dynamic sex chromosomes of Neotropical dwarf geckos (Sphaerodactylidae: Sphaerodactylus).</title>
        <authorList>
            <person name="Pinto B.J."/>
            <person name="Keating S.E."/>
            <person name="Gamble T."/>
        </authorList>
    </citation>
    <scope>NUCLEOTIDE SEQUENCE</scope>
    <source>
        <strain evidence="1">TG3544</strain>
    </source>
</reference>
<keyword evidence="2" id="KW-1185">Reference proteome</keyword>
<dbReference type="EMBL" id="CM037621">
    <property type="protein sequence ID" value="KAH8002044.1"/>
    <property type="molecule type" value="Genomic_DNA"/>
</dbReference>
<dbReference type="Proteomes" id="UP000827872">
    <property type="component" value="Linkage Group LG08"/>
</dbReference>
<organism evidence="1 2">
    <name type="scientific">Sphaerodactylus townsendi</name>
    <dbReference type="NCBI Taxonomy" id="933632"/>
    <lineage>
        <taxon>Eukaryota</taxon>
        <taxon>Metazoa</taxon>
        <taxon>Chordata</taxon>
        <taxon>Craniata</taxon>
        <taxon>Vertebrata</taxon>
        <taxon>Euteleostomi</taxon>
        <taxon>Lepidosauria</taxon>
        <taxon>Squamata</taxon>
        <taxon>Bifurcata</taxon>
        <taxon>Gekkota</taxon>
        <taxon>Sphaerodactylidae</taxon>
        <taxon>Sphaerodactylus</taxon>
    </lineage>
</organism>
<proteinExistence type="predicted"/>
<name>A0ACB8FA34_9SAUR</name>
<accession>A0ACB8FA34</accession>
<sequence>MIWKLKNFLSRLIKRETDFSNPDFYKEVLVYQAGFLVCIIIGVLFIILMPLVGLCFCCCRCCGNCGGRMYQKQKKHTGCQRRTFFASVLVVTIIILAGDICAYVSNNRMSQSVDKSFSAFNSTMDNLHIFLGSIPKEVDFIINSSLVPIQQTNASLLDIGEVLGGKIVDQLSGEAHSVLNMAAQLLKVIGISKQEFQNVNSSVSHLKKLKEELNGKLDTLRDDINHTLNKCGEPCQDVSVQGLVIMVDFNEIPDVQQQLNLITNVTRLNPNGTLAEAKKDLNKIPENVSKQAKNVVSKLQNTLLHLGLRDILSHHGPALILQADTWSSSAAPLLSCLSVPEEGQADLDRIKKEIVKLHINIPVLDTLGNVSESLGDVTKEASNYEPDIKTYDRYRWIVGICLCCMVLLIIVLNALGLLCGAFGLDSRASPTKRGCLSNSGGDFLMASVGFSFIFAWLLMLLVLLTFLVGGNVYALMCRPWASGQLLPFLDTPGLFQELNLTNTLGIKDSNVTLTSIYKNCKNNDSLWNTLQLGDSLDEMFNISQYTQDIDSTLKELNFNVTVPEFLKKDQMDSLTELAIQFESLNLDFTDALQQINHNLTQNSLSVFAEQLDNLADRTSQTGRSDISRELQDESRRLKEIQSWTKSNFSTEIQNLNGSIWQLRTSVSQIRELLNSSLKQVEAANQLIKQDLKEVINNATLDFVNAVLGYFQVYLDWVKVTITGEVARCGPAAWTLDAANTIVCNYIVNAWNAFWFSLGWCTIFLLPSVILAVRLAKFYRRMHMDDIYEDNGETMELSRPPKVFTMPRPQLRK</sequence>
<comment type="caution">
    <text evidence="1">The sequence shown here is derived from an EMBL/GenBank/DDBJ whole genome shotgun (WGS) entry which is preliminary data.</text>
</comment>
<gene>
    <name evidence="1" type="ORF">K3G42_019934</name>
</gene>
<evidence type="ECO:0000313" key="1">
    <source>
        <dbReference type="EMBL" id="KAH8002044.1"/>
    </source>
</evidence>
<evidence type="ECO:0000313" key="2">
    <source>
        <dbReference type="Proteomes" id="UP000827872"/>
    </source>
</evidence>
<protein>
    <submittedName>
        <fullName evidence="1">Uncharacterized protein</fullName>
    </submittedName>
</protein>